<gene>
    <name evidence="2" type="ORF">CDL12_03198</name>
</gene>
<dbReference type="PANTHER" id="PTHR46741">
    <property type="entry name" value="OS09G0413600 PROTEIN"/>
    <property type="match status" value="1"/>
</dbReference>
<keyword evidence="1" id="KW-1133">Transmembrane helix</keyword>
<dbReference type="STRING" id="429701.A0A2G9I2T5"/>
<name>A0A2G9I2T5_9LAMI</name>
<dbReference type="InterPro" id="IPR012870">
    <property type="entry name" value="DUF1666"/>
</dbReference>
<keyword evidence="1" id="KW-0472">Membrane</keyword>
<keyword evidence="1" id="KW-0812">Transmembrane</keyword>
<organism evidence="2 3">
    <name type="scientific">Handroanthus impetiginosus</name>
    <dbReference type="NCBI Taxonomy" id="429701"/>
    <lineage>
        <taxon>Eukaryota</taxon>
        <taxon>Viridiplantae</taxon>
        <taxon>Streptophyta</taxon>
        <taxon>Embryophyta</taxon>
        <taxon>Tracheophyta</taxon>
        <taxon>Spermatophyta</taxon>
        <taxon>Magnoliopsida</taxon>
        <taxon>eudicotyledons</taxon>
        <taxon>Gunneridae</taxon>
        <taxon>Pentapetalae</taxon>
        <taxon>asterids</taxon>
        <taxon>lamiids</taxon>
        <taxon>Lamiales</taxon>
        <taxon>Bignoniaceae</taxon>
        <taxon>Crescentiina</taxon>
        <taxon>Tabebuia alliance</taxon>
        <taxon>Handroanthus</taxon>
    </lineage>
</organism>
<dbReference type="OrthoDB" id="772197at2759"/>
<dbReference type="AlphaFoldDB" id="A0A2G9I2T5"/>
<dbReference type="PANTHER" id="PTHR46741:SF4">
    <property type="entry name" value="FINGER FYVE DOMAIN PROTEIN, PUTATIVE (DUF1666)-RELATED"/>
    <property type="match status" value="1"/>
</dbReference>
<reference evidence="3" key="1">
    <citation type="journal article" date="2018" name="Gigascience">
        <title>Genome assembly of the Pink Ipe (Handroanthus impetiginosus, Bignoniaceae), a highly valued, ecologically keystone Neotropical timber forest tree.</title>
        <authorList>
            <person name="Silva-Junior O.B."/>
            <person name="Grattapaglia D."/>
            <person name="Novaes E."/>
            <person name="Collevatti R.G."/>
        </authorList>
    </citation>
    <scope>NUCLEOTIDE SEQUENCE [LARGE SCALE GENOMIC DNA]</scope>
    <source>
        <strain evidence="3">cv. UFG-1</strain>
    </source>
</reference>
<dbReference type="EMBL" id="NKXS01000465">
    <property type="protein sequence ID" value="PIN24077.1"/>
    <property type="molecule type" value="Genomic_DNA"/>
</dbReference>
<keyword evidence="3" id="KW-1185">Reference proteome</keyword>
<comment type="caution">
    <text evidence="2">The sequence shown here is derived from an EMBL/GenBank/DDBJ whole genome shotgun (WGS) entry which is preliminary data.</text>
</comment>
<dbReference type="Pfam" id="PF07891">
    <property type="entry name" value="DUF1666"/>
    <property type="match status" value="1"/>
</dbReference>
<evidence type="ECO:0008006" key="4">
    <source>
        <dbReference type="Google" id="ProtNLM"/>
    </source>
</evidence>
<protein>
    <recommendedName>
        <fullName evidence="4">Ribosomal protein L34Ae</fullName>
    </recommendedName>
</protein>
<evidence type="ECO:0000256" key="1">
    <source>
        <dbReference type="SAM" id="Phobius"/>
    </source>
</evidence>
<dbReference type="Proteomes" id="UP000231279">
    <property type="component" value="Unassembled WGS sequence"/>
</dbReference>
<proteinExistence type="predicted"/>
<evidence type="ECO:0000313" key="2">
    <source>
        <dbReference type="EMBL" id="PIN24077.1"/>
    </source>
</evidence>
<sequence>MGTIKFYAMLKSPYTLVDTRLSEFLLKTMFKFGAIFLASVYTLMLKISGFLSKYIHRSKPGVAEGNGSNFSVNRSQKDDEVVPKNSTIFRSSGNVAETEDSVCLQKCQFMSEKNVSGYLEEPKTVNFVVQEMFVGSNEVLGCEIPQRNDFFEQDSRKNLQEFFEEPGFHSSFYFKLLSDSCFNTQEQENIGQERTDNLLKSEEVYGEKEKQNSAENSKELRVEDDFLEDQDFSYEVEFLEENNQKKPENLEVISNIEDLDDEYIELDEKKIMQSEGVKSADNSEEPKNCWDLDSDNDEDEADVLLEHQNLVQQMKVELKNCRIGGLPTISEECETPKMLEDLKPLKIDQKIEYKDITEEIQKFYKSYMEKMKKLDILNYQTLHAISFLQLKDSGVFTASKKKGNSVPLISPKIWPYKVQRIYADPMHKSIMEMHSDLELVYVGQLCLSWEILNWLHMKARDLLEYDSNGNHSYNRAAEEFQQFQVLLQRFVEDEPFQEQRIQNYVKTRCVIRSLLQVPLVKDDCLKAKKERSEEPDAISLEMLVEIIRESMEIFREFLFADKRATNVVLKGIQGTKVDLQENGNSELLLDIITNLQKKERRMREHVTSQNCILKKMKKHKDCRLDNGLLKSQIELRLVSRVLSLSRLTEDQLVWCSKKLNNINIVNRKIRVESSFLLFPC</sequence>
<evidence type="ECO:0000313" key="3">
    <source>
        <dbReference type="Proteomes" id="UP000231279"/>
    </source>
</evidence>
<feature type="transmembrane region" description="Helical" evidence="1">
    <location>
        <begin position="29"/>
        <end position="51"/>
    </location>
</feature>
<accession>A0A2G9I2T5</accession>